<evidence type="ECO:0000313" key="2">
    <source>
        <dbReference type="Proteomes" id="UP001314170"/>
    </source>
</evidence>
<accession>A0AAV1S166</accession>
<gene>
    <name evidence="1" type="ORF">DCAF_LOCUS17288</name>
</gene>
<dbReference type="AlphaFoldDB" id="A0AAV1S166"/>
<proteinExistence type="predicted"/>
<evidence type="ECO:0000313" key="1">
    <source>
        <dbReference type="EMBL" id="CAK7343398.1"/>
    </source>
</evidence>
<feature type="non-terminal residue" evidence="1">
    <location>
        <position position="77"/>
    </location>
</feature>
<keyword evidence="2" id="KW-1185">Reference proteome</keyword>
<comment type="caution">
    <text evidence="1">The sequence shown here is derived from an EMBL/GenBank/DDBJ whole genome shotgun (WGS) entry which is preliminary data.</text>
</comment>
<organism evidence="1 2">
    <name type="scientific">Dovyalis caffra</name>
    <dbReference type="NCBI Taxonomy" id="77055"/>
    <lineage>
        <taxon>Eukaryota</taxon>
        <taxon>Viridiplantae</taxon>
        <taxon>Streptophyta</taxon>
        <taxon>Embryophyta</taxon>
        <taxon>Tracheophyta</taxon>
        <taxon>Spermatophyta</taxon>
        <taxon>Magnoliopsida</taxon>
        <taxon>eudicotyledons</taxon>
        <taxon>Gunneridae</taxon>
        <taxon>Pentapetalae</taxon>
        <taxon>rosids</taxon>
        <taxon>fabids</taxon>
        <taxon>Malpighiales</taxon>
        <taxon>Salicaceae</taxon>
        <taxon>Flacourtieae</taxon>
        <taxon>Dovyalis</taxon>
    </lineage>
</organism>
<protein>
    <submittedName>
        <fullName evidence="1">Uncharacterized protein</fullName>
    </submittedName>
</protein>
<dbReference type="EMBL" id="CAWUPB010001160">
    <property type="protein sequence ID" value="CAK7343398.1"/>
    <property type="molecule type" value="Genomic_DNA"/>
</dbReference>
<dbReference type="Proteomes" id="UP001314170">
    <property type="component" value="Unassembled WGS sequence"/>
</dbReference>
<name>A0AAV1S166_9ROSI</name>
<reference evidence="1 2" key="1">
    <citation type="submission" date="2024-01" db="EMBL/GenBank/DDBJ databases">
        <authorList>
            <person name="Waweru B."/>
        </authorList>
    </citation>
    <scope>NUCLEOTIDE SEQUENCE [LARGE SCALE GENOMIC DNA]</scope>
</reference>
<sequence>MEILFKREEWEIISKSMEGGAPVKLPAIFKKLEHEDSPPVKPPRVHEPGLPDPQTGQALLRLHQFPIKFSKTDRYIS</sequence>